<dbReference type="Gene3D" id="1.10.260.40">
    <property type="entry name" value="lambda repressor-like DNA-binding domains"/>
    <property type="match status" value="1"/>
</dbReference>
<feature type="domain" description="HTH cro/C1-type" evidence="4">
    <location>
        <begin position="7"/>
        <end position="62"/>
    </location>
</feature>
<dbReference type="EMBL" id="QCZG01000035">
    <property type="protein sequence ID" value="PWA08622.1"/>
    <property type="molecule type" value="Genomic_DNA"/>
</dbReference>
<name>A0A2U1JU02_9BACI</name>
<evidence type="ECO:0000256" key="1">
    <source>
        <dbReference type="ARBA" id="ARBA00023015"/>
    </source>
</evidence>
<protein>
    <submittedName>
        <fullName evidence="5">XRE family transcriptional regulator</fullName>
    </submittedName>
</protein>
<evidence type="ECO:0000256" key="2">
    <source>
        <dbReference type="ARBA" id="ARBA00023125"/>
    </source>
</evidence>
<dbReference type="InterPro" id="IPR010982">
    <property type="entry name" value="Lambda_DNA-bd_dom_sf"/>
</dbReference>
<dbReference type="GO" id="GO:0003677">
    <property type="term" value="F:DNA binding"/>
    <property type="evidence" value="ECO:0007669"/>
    <property type="project" value="UniProtKB-KW"/>
</dbReference>
<dbReference type="Pfam" id="PF00717">
    <property type="entry name" value="Peptidase_S24"/>
    <property type="match status" value="1"/>
</dbReference>
<evidence type="ECO:0000256" key="3">
    <source>
        <dbReference type="ARBA" id="ARBA00023163"/>
    </source>
</evidence>
<sequence>METGNIIKALRESRGLTQQQLAEIVGAKTYTTITKWESGENFPKGRDIRKLSEYFKVSSDYILGLDESNIPKINEYPYFPVSISAGLPLEVNGITDKSVETITIPDSIMGKWAGQSDIYIMKVNGESMNKVIPHESLIAVKSIELSNLKDGDIVVYSDNHDYSVKRFYDDKKNERIIFSPDSTDRSFTDYVIPYTETSNLKIHGKVILYIVELD</sequence>
<comment type="caution">
    <text evidence="5">The sequence shown here is derived from an EMBL/GenBank/DDBJ whole genome shotgun (WGS) entry which is preliminary data.</text>
</comment>
<dbReference type="Gene3D" id="2.10.109.10">
    <property type="entry name" value="Umud Fragment, subunit A"/>
    <property type="match status" value="1"/>
</dbReference>
<evidence type="ECO:0000313" key="6">
    <source>
        <dbReference type="Proteomes" id="UP000245998"/>
    </source>
</evidence>
<dbReference type="CDD" id="cd00093">
    <property type="entry name" value="HTH_XRE"/>
    <property type="match status" value="1"/>
</dbReference>
<organism evidence="5 6">
    <name type="scientific">Pueribacillus theae</name>
    <dbReference type="NCBI Taxonomy" id="2171751"/>
    <lineage>
        <taxon>Bacteria</taxon>
        <taxon>Bacillati</taxon>
        <taxon>Bacillota</taxon>
        <taxon>Bacilli</taxon>
        <taxon>Bacillales</taxon>
        <taxon>Bacillaceae</taxon>
        <taxon>Pueribacillus</taxon>
    </lineage>
</organism>
<keyword evidence="2" id="KW-0238">DNA-binding</keyword>
<dbReference type="InterPro" id="IPR036286">
    <property type="entry name" value="LexA/Signal_pep-like_sf"/>
</dbReference>
<dbReference type="SUPFAM" id="SSF51306">
    <property type="entry name" value="LexA/Signal peptidase"/>
    <property type="match status" value="1"/>
</dbReference>
<keyword evidence="3" id="KW-0804">Transcription</keyword>
<gene>
    <name evidence="5" type="ORF">DCC39_14375</name>
</gene>
<dbReference type="Proteomes" id="UP000245998">
    <property type="component" value="Unassembled WGS sequence"/>
</dbReference>
<dbReference type="RefSeq" id="WP_116555595.1">
    <property type="nucleotide sequence ID" value="NZ_QCZG01000035.1"/>
</dbReference>
<evidence type="ECO:0000313" key="5">
    <source>
        <dbReference type="EMBL" id="PWA08622.1"/>
    </source>
</evidence>
<dbReference type="PROSITE" id="PS50943">
    <property type="entry name" value="HTH_CROC1"/>
    <property type="match status" value="1"/>
</dbReference>
<reference evidence="5 6" key="1">
    <citation type="submission" date="2018-04" db="EMBL/GenBank/DDBJ databases">
        <title>Camelliibacillus theae gen. nov., sp. nov., isolated from Pu'er tea.</title>
        <authorList>
            <person name="Niu L."/>
        </authorList>
    </citation>
    <scope>NUCLEOTIDE SEQUENCE [LARGE SCALE GENOMIC DNA]</scope>
    <source>
        <strain evidence="5 6">T8</strain>
    </source>
</reference>
<dbReference type="SMART" id="SM00530">
    <property type="entry name" value="HTH_XRE"/>
    <property type="match status" value="1"/>
</dbReference>
<dbReference type="CDD" id="cd06462">
    <property type="entry name" value="Peptidase_S24_S26"/>
    <property type="match status" value="1"/>
</dbReference>
<proteinExistence type="predicted"/>
<dbReference type="AlphaFoldDB" id="A0A2U1JU02"/>
<dbReference type="PANTHER" id="PTHR40661">
    <property type="match status" value="1"/>
</dbReference>
<dbReference type="Pfam" id="PF01381">
    <property type="entry name" value="HTH_3"/>
    <property type="match status" value="1"/>
</dbReference>
<keyword evidence="6" id="KW-1185">Reference proteome</keyword>
<dbReference type="InterPro" id="IPR001387">
    <property type="entry name" value="Cro/C1-type_HTH"/>
</dbReference>
<dbReference type="SUPFAM" id="SSF47413">
    <property type="entry name" value="lambda repressor-like DNA-binding domains"/>
    <property type="match status" value="1"/>
</dbReference>
<evidence type="ECO:0000259" key="4">
    <source>
        <dbReference type="PROSITE" id="PS50943"/>
    </source>
</evidence>
<dbReference type="PANTHER" id="PTHR40661:SF3">
    <property type="entry name" value="FELS-1 PROPHAGE TRANSCRIPTIONAL REGULATOR"/>
    <property type="match status" value="1"/>
</dbReference>
<accession>A0A2U1JU02</accession>
<dbReference type="InterPro" id="IPR015927">
    <property type="entry name" value="Peptidase_S24_S26A/B/C"/>
</dbReference>
<dbReference type="OrthoDB" id="194368at2"/>
<keyword evidence="1" id="KW-0805">Transcription regulation</keyword>